<dbReference type="InterPro" id="IPR009061">
    <property type="entry name" value="DNA-bd_dom_put_sf"/>
</dbReference>
<dbReference type="PANTHER" id="PTHR30204">
    <property type="entry name" value="REDOX-CYCLING DRUG-SENSING TRANSCRIPTIONAL ACTIVATOR SOXR"/>
    <property type="match status" value="1"/>
</dbReference>
<sequence length="287" mass="30305">MTYTPRAVAGMLGIAPTTLRTWDQRYGLGPSVRTDGGHRRYEDADVEVLRRMVGLTAQGVAASAAAVLARQPPAARPHGPRVPIAAGEAVVAQRGFLAAAKRLDEPAMAELAAELLAAHGVVSSWESVFVPALVELGELVATSGEGVEIEHLASGSVLHALRSIPRASGPGVLSALLSCAPDEQHWLPLEALGAALSEEDCRWGNLGARVPAEALCDAVDRLRPRVVLIWAHRQDLALRVPLEELGTRPGVVLTVAGSGWEGVRLPSSVHRPKSLTEAIGLVLSYVR</sequence>
<dbReference type="InterPro" id="IPR036594">
    <property type="entry name" value="Meth_synthase_dom"/>
</dbReference>
<dbReference type="RefSeq" id="WP_189153162.1">
    <property type="nucleotide sequence ID" value="NZ_BMNC01000001.1"/>
</dbReference>
<dbReference type="SUPFAM" id="SSF46955">
    <property type="entry name" value="Putative DNA-binding domain"/>
    <property type="match status" value="1"/>
</dbReference>
<comment type="caution">
    <text evidence="3">The sequence shown here is derived from an EMBL/GenBank/DDBJ whole genome shotgun (WGS) entry which is preliminary data.</text>
</comment>
<organism evidence="3 4">
    <name type="scientific">Lentzea pudingi</name>
    <dbReference type="NCBI Taxonomy" id="1789439"/>
    <lineage>
        <taxon>Bacteria</taxon>
        <taxon>Bacillati</taxon>
        <taxon>Actinomycetota</taxon>
        <taxon>Actinomycetes</taxon>
        <taxon>Pseudonocardiales</taxon>
        <taxon>Pseudonocardiaceae</taxon>
        <taxon>Lentzea</taxon>
    </lineage>
</organism>
<feature type="domain" description="HTH merR-type" evidence="2">
    <location>
        <begin position="2"/>
        <end position="71"/>
    </location>
</feature>
<dbReference type="SMART" id="SM00422">
    <property type="entry name" value="HTH_MERR"/>
    <property type="match status" value="1"/>
</dbReference>
<evidence type="ECO:0000256" key="1">
    <source>
        <dbReference type="ARBA" id="ARBA00023125"/>
    </source>
</evidence>
<dbReference type="Gene3D" id="3.40.50.280">
    <property type="entry name" value="Cobalamin-binding domain"/>
    <property type="match status" value="1"/>
</dbReference>
<protein>
    <submittedName>
        <fullName evidence="3">Transcriptional regulator</fullName>
    </submittedName>
</protein>
<name>A0ABQ2HD50_9PSEU</name>
<dbReference type="Gene3D" id="1.10.1240.10">
    <property type="entry name" value="Methionine synthase domain"/>
    <property type="match status" value="1"/>
</dbReference>
<gene>
    <name evidence="3" type="ORF">GCM10011609_08170</name>
</gene>
<dbReference type="PROSITE" id="PS50937">
    <property type="entry name" value="HTH_MERR_2"/>
    <property type="match status" value="1"/>
</dbReference>
<evidence type="ECO:0000313" key="4">
    <source>
        <dbReference type="Proteomes" id="UP000597656"/>
    </source>
</evidence>
<keyword evidence="4" id="KW-1185">Reference proteome</keyword>
<dbReference type="InterPro" id="IPR047057">
    <property type="entry name" value="MerR_fam"/>
</dbReference>
<evidence type="ECO:0000313" key="3">
    <source>
        <dbReference type="EMBL" id="GGM74650.1"/>
    </source>
</evidence>
<reference evidence="4" key="1">
    <citation type="journal article" date="2019" name="Int. J. Syst. Evol. Microbiol.">
        <title>The Global Catalogue of Microorganisms (GCM) 10K type strain sequencing project: providing services to taxonomists for standard genome sequencing and annotation.</title>
        <authorList>
            <consortium name="The Broad Institute Genomics Platform"/>
            <consortium name="The Broad Institute Genome Sequencing Center for Infectious Disease"/>
            <person name="Wu L."/>
            <person name="Ma J."/>
        </authorList>
    </citation>
    <scope>NUCLEOTIDE SEQUENCE [LARGE SCALE GENOMIC DNA]</scope>
    <source>
        <strain evidence="4">CGMCC 4.7319</strain>
    </source>
</reference>
<dbReference type="Proteomes" id="UP000597656">
    <property type="component" value="Unassembled WGS sequence"/>
</dbReference>
<dbReference type="Gene3D" id="1.10.1660.10">
    <property type="match status" value="1"/>
</dbReference>
<keyword evidence="1" id="KW-0238">DNA-binding</keyword>
<dbReference type="Pfam" id="PF13411">
    <property type="entry name" value="MerR_1"/>
    <property type="match status" value="1"/>
</dbReference>
<dbReference type="EMBL" id="BMNC01000001">
    <property type="protein sequence ID" value="GGM74650.1"/>
    <property type="molecule type" value="Genomic_DNA"/>
</dbReference>
<dbReference type="InterPro" id="IPR000551">
    <property type="entry name" value="MerR-type_HTH_dom"/>
</dbReference>
<dbReference type="PANTHER" id="PTHR30204:SF97">
    <property type="entry name" value="MERR FAMILY REGULATORY PROTEIN"/>
    <property type="match status" value="1"/>
</dbReference>
<proteinExistence type="predicted"/>
<accession>A0ABQ2HD50</accession>
<evidence type="ECO:0000259" key="2">
    <source>
        <dbReference type="PROSITE" id="PS50937"/>
    </source>
</evidence>